<accession>A0A5C6RW44</accession>
<evidence type="ECO:0000313" key="2">
    <source>
        <dbReference type="EMBL" id="TXB66538.1"/>
    </source>
</evidence>
<evidence type="ECO:0000313" key="3">
    <source>
        <dbReference type="Proteomes" id="UP000321580"/>
    </source>
</evidence>
<evidence type="ECO:0008006" key="4">
    <source>
        <dbReference type="Google" id="ProtNLM"/>
    </source>
</evidence>
<dbReference type="OrthoDB" id="8901262at2"/>
<dbReference type="EMBL" id="VOOR01000007">
    <property type="protein sequence ID" value="TXB66538.1"/>
    <property type="molecule type" value="Genomic_DNA"/>
</dbReference>
<dbReference type="NCBIfam" id="NF041940">
    <property type="entry name" value="choice_anch_X"/>
    <property type="match status" value="1"/>
</dbReference>
<evidence type="ECO:0000256" key="1">
    <source>
        <dbReference type="SAM" id="SignalP"/>
    </source>
</evidence>
<dbReference type="RefSeq" id="WP_147166327.1">
    <property type="nucleotide sequence ID" value="NZ_VOOR01000007.1"/>
</dbReference>
<dbReference type="Proteomes" id="UP000321580">
    <property type="component" value="Unassembled WGS sequence"/>
</dbReference>
<dbReference type="PANTHER" id="PTHR40050:SF1">
    <property type="entry name" value="INNER SPORE COAT PROTEIN H"/>
    <property type="match status" value="1"/>
</dbReference>
<dbReference type="InterPro" id="IPR014867">
    <property type="entry name" value="Spore_coat_CotH_CotH2/3/7"/>
</dbReference>
<sequence length="541" mass="62045">MKKTTRIFLGLCLSCIFSWAQAQEEGAQSFYDVGTIQEIKISFEQENWRYALDSLRFNGEGLLLGTVEINGQRFSDIGVRYRESRSFQPGNKRNSLYLKLNFIDKEQNYEGRSTVKLSSALRDPSMVREVFGYEVARQYMPAPMANYARVFVNGEYYGLFVNIEPVDDAFLSRTFGHKDGTFLRCSPNLLDPEPAGCKSDVFGSLQFDESAKCYLHNFQLLSESGWDDLIELTYLLDQKPEEIGRVLHVDRTLWMLAFNNVLVNLSSYTGRYSENYYLYKDENGKFTPILFDLNLCFGSYKNTGVGSDLKLKELQEMDPLLHLNNSAKPLISKLLSQEQYKKMYLAHIRTLVNEVFRKDQYLERISSLQELIREAFESDENRYYAMEDFDNSLEETIGKRSRIPGLKELMSPRTEYLKKEVVLAVVPPEISDIAVARREQFSPEKVADFKIQATVGQFPSEVQVYYRFTSGAPFKSMKMYDDGAHNDGEASDGVFGATVKPTAGAAAIEYYIYAENAKAAAFHPTRYMYEQHTANLEELNQ</sequence>
<feature type="chain" id="PRO_5022916926" description="Spore coat protein CotH" evidence="1">
    <location>
        <begin position="23"/>
        <end position="541"/>
    </location>
</feature>
<gene>
    <name evidence="2" type="ORF">FRY97_04945</name>
</gene>
<dbReference type="Pfam" id="PF08757">
    <property type="entry name" value="CotH"/>
    <property type="match status" value="1"/>
</dbReference>
<dbReference type="AlphaFoldDB" id="A0A5C6RW44"/>
<keyword evidence="1" id="KW-0732">Signal</keyword>
<proteinExistence type="predicted"/>
<comment type="caution">
    <text evidence="2">The sequence shown here is derived from an EMBL/GenBank/DDBJ whole genome shotgun (WGS) entry which is preliminary data.</text>
</comment>
<organism evidence="2 3">
    <name type="scientific">Phaeodactylibacter luteus</name>
    <dbReference type="NCBI Taxonomy" id="1564516"/>
    <lineage>
        <taxon>Bacteria</taxon>
        <taxon>Pseudomonadati</taxon>
        <taxon>Bacteroidota</taxon>
        <taxon>Saprospiria</taxon>
        <taxon>Saprospirales</taxon>
        <taxon>Haliscomenobacteraceae</taxon>
        <taxon>Phaeodactylibacter</taxon>
    </lineage>
</organism>
<feature type="signal peptide" evidence="1">
    <location>
        <begin position="1"/>
        <end position="22"/>
    </location>
</feature>
<dbReference type="PANTHER" id="PTHR40050">
    <property type="entry name" value="INNER SPORE COAT PROTEIN H"/>
    <property type="match status" value="1"/>
</dbReference>
<protein>
    <recommendedName>
        <fullName evidence="4">Spore coat protein CotH</fullName>
    </recommendedName>
</protein>
<reference evidence="2 3" key="1">
    <citation type="submission" date="2019-08" db="EMBL/GenBank/DDBJ databases">
        <title>Genome of Phaeodactylibacter luteus.</title>
        <authorList>
            <person name="Bowman J.P."/>
        </authorList>
    </citation>
    <scope>NUCLEOTIDE SEQUENCE [LARGE SCALE GENOMIC DNA]</scope>
    <source>
        <strain evidence="2 3">KCTC 42180</strain>
    </source>
</reference>
<keyword evidence="3" id="KW-1185">Reference proteome</keyword>
<name>A0A5C6RW44_9BACT</name>